<dbReference type="Gene3D" id="3.90.1340.10">
    <property type="entry name" value="Phage tail collar domain"/>
    <property type="match status" value="1"/>
</dbReference>
<sequence length="182" mass="18836">MSDPYIGEIQAFPFPFAAQGFNQGWLPCFGQLLPIQQFTPLFALIGTAFGGNGTTNFQLPNLSGCVTNSQGDGPGLEPRVIGESIGSSTVGLVTSEMAMHTHGLQLGNKTAANAAPGPGTAANMVAIDPIFNGFVPLPSTTTLAPNAVTLTGQGLPHDNTQPTQALIWCIAYAGIFPSFNNS</sequence>
<keyword evidence="3" id="KW-1185">Reference proteome</keyword>
<dbReference type="InterPro" id="IPR011083">
    <property type="entry name" value="Phage_tail_collar_dom"/>
</dbReference>
<evidence type="ECO:0000313" key="2">
    <source>
        <dbReference type="EMBL" id="UFZ05729.1"/>
    </source>
</evidence>
<proteinExistence type="predicted"/>
<accession>A0ABY3RGD4</accession>
<gene>
    <name evidence="2" type="ORF">LQG66_05290</name>
</gene>
<name>A0ABY3RGD4_9BRAD</name>
<dbReference type="RefSeq" id="WP_231324185.1">
    <property type="nucleotide sequence ID" value="NZ_CP088156.1"/>
</dbReference>
<dbReference type="EMBL" id="CP088156">
    <property type="protein sequence ID" value="UFZ05729.1"/>
    <property type="molecule type" value="Genomic_DNA"/>
</dbReference>
<evidence type="ECO:0000259" key="1">
    <source>
        <dbReference type="Pfam" id="PF07484"/>
    </source>
</evidence>
<dbReference type="InterPro" id="IPR037053">
    <property type="entry name" value="Phage_tail_collar_dom_sf"/>
</dbReference>
<protein>
    <submittedName>
        <fullName evidence="2">Tail fiber protein</fullName>
    </submittedName>
</protein>
<dbReference type="SUPFAM" id="SSF88874">
    <property type="entry name" value="Receptor-binding domain of short tail fibre protein gp12"/>
    <property type="match status" value="1"/>
</dbReference>
<reference evidence="2" key="1">
    <citation type="journal article" date="2024" name="Antonie Van Leeuwenhoek">
        <title>Bradyrhizobium ontarionense sp. nov., a novel bacterial symbiont isolated from Aeschynomene indica (Indian jointvetch), harbours photosynthesis, nitrogen fixation and nitrous oxide (N2O) reductase genes.</title>
        <authorList>
            <person name="Bromfield E.S.P."/>
            <person name="Cloutier S."/>
        </authorList>
    </citation>
    <scope>NUCLEOTIDE SEQUENCE</scope>
    <source>
        <strain evidence="2">A19</strain>
    </source>
</reference>
<evidence type="ECO:0000313" key="3">
    <source>
        <dbReference type="Proteomes" id="UP001431010"/>
    </source>
</evidence>
<dbReference type="Pfam" id="PF07484">
    <property type="entry name" value="Collar"/>
    <property type="match status" value="1"/>
</dbReference>
<organism evidence="2 3">
    <name type="scientific">Bradyrhizobium ontarionense</name>
    <dbReference type="NCBI Taxonomy" id="2898149"/>
    <lineage>
        <taxon>Bacteria</taxon>
        <taxon>Pseudomonadati</taxon>
        <taxon>Pseudomonadota</taxon>
        <taxon>Alphaproteobacteria</taxon>
        <taxon>Hyphomicrobiales</taxon>
        <taxon>Nitrobacteraceae</taxon>
        <taxon>Bradyrhizobium</taxon>
    </lineage>
</organism>
<dbReference type="Proteomes" id="UP001431010">
    <property type="component" value="Chromosome"/>
</dbReference>
<feature type="domain" description="Phage tail collar" evidence="1">
    <location>
        <begin position="7"/>
        <end position="64"/>
    </location>
</feature>